<evidence type="ECO:0000313" key="1">
    <source>
        <dbReference type="EMBL" id="KAG5615497.1"/>
    </source>
</evidence>
<comment type="caution">
    <text evidence="1">The sequence shown here is derived from an EMBL/GenBank/DDBJ whole genome shotgun (WGS) entry which is preliminary data.</text>
</comment>
<dbReference type="PANTHER" id="PTHR47074:SF11">
    <property type="entry name" value="REVERSE TRANSCRIPTASE-LIKE PROTEIN"/>
    <property type="match status" value="1"/>
</dbReference>
<dbReference type="InterPro" id="IPR052929">
    <property type="entry name" value="RNase_H-like_EbsB-rel"/>
</dbReference>
<dbReference type="PANTHER" id="PTHR47074">
    <property type="entry name" value="BNAC02G40300D PROTEIN"/>
    <property type="match status" value="1"/>
</dbReference>
<dbReference type="OrthoDB" id="1434107at2759"/>
<keyword evidence="2" id="KW-1185">Reference proteome</keyword>
<evidence type="ECO:0000313" key="2">
    <source>
        <dbReference type="Proteomes" id="UP000824120"/>
    </source>
</evidence>
<sequence length="120" mass="13391">ASKRYLDVEIGQQRIILYENVPAATLYYAKKELEEWRSANSGAQMTVVATKMIAKWERPLLDTIKCNTDASYDINTGLMGIGMALRDHLGQFIMGKTLFLGHVASPLLDEIIGCMRLLIG</sequence>
<reference evidence="1 2" key="1">
    <citation type="submission" date="2020-09" db="EMBL/GenBank/DDBJ databases">
        <title>De no assembly of potato wild relative species, Solanum commersonii.</title>
        <authorList>
            <person name="Cho K."/>
        </authorList>
    </citation>
    <scope>NUCLEOTIDE SEQUENCE [LARGE SCALE GENOMIC DNA]</scope>
    <source>
        <strain evidence="1">LZ3.2</strain>
        <tissue evidence="1">Leaf</tissue>
    </source>
</reference>
<dbReference type="EMBL" id="JACXVP010000003">
    <property type="protein sequence ID" value="KAG5615497.1"/>
    <property type="molecule type" value="Genomic_DNA"/>
</dbReference>
<feature type="non-terminal residue" evidence="1">
    <location>
        <position position="120"/>
    </location>
</feature>
<organism evidence="1 2">
    <name type="scientific">Solanum commersonii</name>
    <name type="common">Commerson's wild potato</name>
    <name type="synonym">Commerson's nightshade</name>
    <dbReference type="NCBI Taxonomy" id="4109"/>
    <lineage>
        <taxon>Eukaryota</taxon>
        <taxon>Viridiplantae</taxon>
        <taxon>Streptophyta</taxon>
        <taxon>Embryophyta</taxon>
        <taxon>Tracheophyta</taxon>
        <taxon>Spermatophyta</taxon>
        <taxon>Magnoliopsida</taxon>
        <taxon>eudicotyledons</taxon>
        <taxon>Gunneridae</taxon>
        <taxon>Pentapetalae</taxon>
        <taxon>asterids</taxon>
        <taxon>lamiids</taxon>
        <taxon>Solanales</taxon>
        <taxon>Solanaceae</taxon>
        <taxon>Solanoideae</taxon>
        <taxon>Solaneae</taxon>
        <taxon>Solanum</taxon>
    </lineage>
</organism>
<accession>A0A9J5ZTG1</accession>
<proteinExistence type="predicted"/>
<gene>
    <name evidence="1" type="ORF">H5410_015321</name>
</gene>
<dbReference type="Proteomes" id="UP000824120">
    <property type="component" value="Chromosome 3"/>
</dbReference>
<evidence type="ECO:0008006" key="3">
    <source>
        <dbReference type="Google" id="ProtNLM"/>
    </source>
</evidence>
<dbReference type="AlphaFoldDB" id="A0A9J5ZTG1"/>
<name>A0A9J5ZTG1_SOLCO</name>
<protein>
    <recommendedName>
        <fullName evidence="3">RNase H type-1 domain-containing protein</fullName>
    </recommendedName>
</protein>